<dbReference type="Pfam" id="PF00583">
    <property type="entry name" value="Acetyltransf_1"/>
    <property type="match status" value="1"/>
</dbReference>
<evidence type="ECO:0000313" key="2">
    <source>
        <dbReference type="EMBL" id="KHJ76695.1"/>
    </source>
</evidence>
<feature type="domain" description="N-acetyltransferase" evidence="1">
    <location>
        <begin position="51"/>
        <end position="193"/>
    </location>
</feature>
<dbReference type="OrthoDB" id="5799199at2759"/>
<dbReference type="CDD" id="cd04301">
    <property type="entry name" value="NAT_SF"/>
    <property type="match status" value="1"/>
</dbReference>
<dbReference type="AlphaFoldDB" id="A0A0B1S0I6"/>
<dbReference type="InterPro" id="IPR016181">
    <property type="entry name" value="Acyl_CoA_acyltransferase"/>
</dbReference>
<dbReference type="EMBL" id="KN611500">
    <property type="protein sequence ID" value="KHJ76695.1"/>
    <property type="molecule type" value="Genomic_DNA"/>
</dbReference>
<organism evidence="2 3">
    <name type="scientific">Oesophagostomum dentatum</name>
    <name type="common">Nodular worm</name>
    <dbReference type="NCBI Taxonomy" id="61180"/>
    <lineage>
        <taxon>Eukaryota</taxon>
        <taxon>Metazoa</taxon>
        <taxon>Ecdysozoa</taxon>
        <taxon>Nematoda</taxon>
        <taxon>Chromadorea</taxon>
        <taxon>Rhabditida</taxon>
        <taxon>Rhabditina</taxon>
        <taxon>Rhabditomorpha</taxon>
        <taxon>Strongyloidea</taxon>
        <taxon>Strongylidae</taxon>
        <taxon>Oesophagostomum</taxon>
    </lineage>
</organism>
<reference evidence="2 3" key="1">
    <citation type="submission" date="2014-03" db="EMBL/GenBank/DDBJ databases">
        <title>Draft genome of the hookworm Oesophagostomum dentatum.</title>
        <authorList>
            <person name="Mitreva M."/>
        </authorList>
    </citation>
    <scope>NUCLEOTIDE SEQUENCE [LARGE SCALE GENOMIC DNA]</scope>
    <source>
        <strain evidence="2 3">OD-Hann</strain>
    </source>
</reference>
<proteinExistence type="predicted"/>
<dbReference type="SUPFAM" id="SSF55729">
    <property type="entry name" value="Acyl-CoA N-acyltransferases (Nat)"/>
    <property type="match status" value="1"/>
</dbReference>
<keyword evidence="2" id="KW-0808">Transferase</keyword>
<accession>A0A0B1S0I6</accession>
<dbReference type="PANTHER" id="PTHR20905:SF1">
    <property type="entry name" value="AT07410P-RELATED"/>
    <property type="match status" value="1"/>
</dbReference>
<gene>
    <name evidence="2" type="ORF">OESDEN_23685</name>
</gene>
<evidence type="ECO:0000259" key="1">
    <source>
        <dbReference type="PROSITE" id="PS51186"/>
    </source>
</evidence>
<sequence length="207" mass="22832">MRNLRETLGVIVAYIYTLNQTSAEFALLFSNNESSEMIVIQCSLSSRLAGICLCSMSKSESKDAPIPPEIDFKHHDFAQDILNGPYKQHKGNQIVILVHALEDSIKRLLGTSSKVMKIDILSVHKDYMGKGLGKELTRRAIETAQAEGCDYVATAATASASQAIFSKVGFEVLYEIPYSDYRENGNPVFQNLHDGCKSGKAMALKLH</sequence>
<protein>
    <submittedName>
        <fullName evidence="2">Acetyltransferase, GNAT family</fullName>
    </submittedName>
</protein>
<keyword evidence="3" id="KW-1185">Reference proteome</keyword>
<dbReference type="PANTHER" id="PTHR20905">
    <property type="entry name" value="N-ACETYLTRANSFERASE-RELATED"/>
    <property type="match status" value="1"/>
</dbReference>
<dbReference type="Gene3D" id="3.40.630.30">
    <property type="match status" value="1"/>
</dbReference>
<evidence type="ECO:0000313" key="3">
    <source>
        <dbReference type="Proteomes" id="UP000053660"/>
    </source>
</evidence>
<dbReference type="Proteomes" id="UP000053660">
    <property type="component" value="Unassembled WGS sequence"/>
</dbReference>
<dbReference type="GO" id="GO:0008080">
    <property type="term" value="F:N-acetyltransferase activity"/>
    <property type="evidence" value="ECO:0007669"/>
    <property type="project" value="TreeGrafter"/>
</dbReference>
<name>A0A0B1S0I6_OESDE</name>
<dbReference type="PROSITE" id="PS51186">
    <property type="entry name" value="GNAT"/>
    <property type="match status" value="1"/>
</dbReference>
<dbReference type="InterPro" id="IPR000182">
    <property type="entry name" value="GNAT_dom"/>
</dbReference>